<feature type="chain" id="PRO_5046417849" evidence="2">
    <location>
        <begin position="21"/>
        <end position="123"/>
    </location>
</feature>
<evidence type="ECO:0000256" key="1">
    <source>
        <dbReference type="SAM" id="MobiDB-lite"/>
    </source>
</evidence>
<protein>
    <submittedName>
        <fullName evidence="3">Uncharacterized protein</fullName>
    </submittedName>
</protein>
<reference evidence="3" key="2">
    <citation type="submission" date="2021-08" db="EMBL/GenBank/DDBJ databases">
        <authorList>
            <person name="Tani A."/>
            <person name="Ola A."/>
            <person name="Ogura Y."/>
            <person name="Katsura K."/>
            <person name="Hayashi T."/>
        </authorList>
    </citation>
    <scope>NUCLEOTIDE SEQUENCE</scope>
    <source>
        <strain evidence="3">LMG 23639</strain>
    </source>
</reference>
<comment type="caution">
    <text evidence="3">The sequence shown here is derived from an EMBL/GenBank/DDBJ whole genome shotgun (WGS) entry which is preliminary data.</text>
</comment>
<name>A0ABQ4SYB2_9HYPH</name>
<evidence type="ECO:0000313" key="4">
    <source>
        <dbReference type="Proteomes" id="UP001055102"/>
    </source>
</evidence>
<keyword evidence="2" id="KW-0732">Signal</keyword>
<organism evidence="3 4">
    <name type="scientific">Methylobacterium jeotgali</name>
    <dbReference type="NCBI Taxonomy" id="381630"/>
    <lineage>
        <taxon>Bacteria</taxon>
        <taxon>Pseudomonadati</taxon>
        <taxon>Pseudomonadota</taxon>
        <taxon>Alphaproteobacteria</taxon>
        <taxon>Hyphomicrobiales</taxon>
        <taxon>Methylobacteriaceae</taxon>
        <taxon>Methylobacterium</taxon>
    </lineage>
</organism>
<dbReference type="EMBL" id="BPQR01000046">
    <property type="protein sequence ID" value="GJE07480.1"/>
    <property type="molecule type" value="Genomic_DNA"/>
</dbReference>
<accession>A0ABQ4SYB2</accession>
<reference evidence="3" key="1">
    <citation type="journal article" date="2021" name="Front. Microbiol.">
        <title>Comprehensive Comparative Genomics and Phenotyping of Methylobacterium Species.</title>
        <authorList>
            <person name="Alessa O."/>
            <person name="Ogura Y."/>
            <person name="Fujitani Y."/>
            <person name="Takami H."/>
            <person name="Hayashi T."/>
            <person name="Sahin N."/>
            <person name="Tani A."/>
        </authorList>
    </citation>
    <scope>NUCLEOTIDE SEQUENCE</scope>
    <source>
        <strain evidence="3">LMG 23639</strain>
    </source>
</reference>
<evidence type="ECO:0000256" key="2">
    <source>
        <dbReference type="SAM" id="SignalP"/>
    </source>
</evidence>
<evidence type="ECO:0000313" key="3">
    <source>
        <dbReference type="EMBL" id="GJE07480.1"/>
    </source>
</evidence>
<dbReference type="Proteomes" id="UP001055102">
    <property type="component" value="Unassembled WGS sequence"/>
</dbReference>
<feature type="signal peptide" evidence="2">
    <location>
        <begin position="1"/>
        <end position="20"/>
    </location>
</feature>
<dbReference type="RefSeq" id="WP_238276667.1">
    <property type="nucleotide sequence ID" value="NZ_BPQR01000046.1"/>
</dbReference>
<proteinExistence type="predicted"/>
<keyword evidence="4" id="KW-1185">Reference proteome</keyword>
<gene>
    <name evidence="3" type="ORF">AOPFMNJM_2809</name>
</gene>
<feature type="region of interest" description="Disordered" evidence="1">
    <location>
        <begin position="27"/>
        <end position="56"/>
    </location>
</feature>
<sequence length="123" mass="13171">MRRAARALALLGMLPCATFAADLDGPFPAGPPGAPYGDPVDLGPPTPRYFPRGDGADEVLSYPVPRRRVVGCIPRRALVPTNAPDDPSFVGSEYGLSRPSYYGMTPPRGVDDPFGRPVLPYCR</sequence>